<organism evidence="1 2">
    <name type="scientific">Halalkalicoccus tibetensis</name>
    <dbReference type="NCBI Taxonomy" id="175632"/>
    <lineage>
        <taxon>Archaea</taxon>
        <taxon>Methanobacteriati</taxon>
        <taxon>Methanobacteriota</taxon>
        <taxon>Stenosarchaea group</taxon>
        <taxon>Halobacteria</taxon>
        <taxon>Halobacteriales</taxon>
        <taxon>Halococcaceae</taxon>
        <taxon>Halalkalicoccus</taxon>
    </lineage>
</organism>
<reference evidence="1 2" key="1">
    <citation type="journal article" date="2019" name="Int. J. Syst. Evol. Microbiol.">
        <title>The Global Catalogue of Microorganisms (GCM) 10K type strain sequencing project: providing services to taxonomists for standard genome sequencing and annotation.</title>
        <authorList>
            <consortium name="The Broad Institute Genomics Platform"/>
            <consortium name="The Broad Institute Genome Sequencing Center for Infectious Disease"/>
            <person name="Wu L."/>
            <person name="Ma J."/>
        </authorList>
    </citation>
    <scope>NUCLEOTIDE SEQUENCE [LARGE SCALE GENOMIC DNA]</scope>
    <source>
        <strain evidence="1 2">CGMCC 1.3240</strain>
    </source>
</reference>
<dbReference type="RefSeq" id="WP_340602962.1">
    <property type="nucleotide sequence ID" value="NZ_JBBMXV010000001.1"/>
</dbReference>
<protein>
    <recommendedName>
        <fullName evidence="3">Small CPxCG-related zinc finger protein</fullName>
    </recommendedName>
</protein>
<accession>A0ABD5UZ91</accession>
<proteinExistence type="predicted"/>
<dbReference type="Proteomes" id="UP001596312">
    <property type="component" value="Unassembled WGS sequence"/>
</dbReference>
<name>A0ABD5UZ91_9EURY</name>
<evidence type="ECO:0000313" key="2">
    <source>
        <dbReference type="Proteomes" id="UP001596312"/>
    </source>
</evidence>
<keyword evidence="2" id="KW-1185">Reference proteome</keyword>
<comment type="caution">
    <text evidence="1">The sequence shown here is derived from an EMBL/GenBank/DDBJ whole genome shotgun (WGS) entry which is preliminary data.</text>
</comment>
<evidence type="ECO:0008006" key="3">
    <source>
        <dbReference type="Google" id="ProtNLM"/>
    </source>
</evidence>
<gene>
    <name evidence="1" type="ORF">ACFQGH_04520</name>
</gene>
<evidence type="ECO:0000313" key="1">
    <source>
        <dbReference type="EMBL" id="MFC6904457.1"/>
    </source>
</evidence>
<sequence length="42" mass="4605">MPTCSGCSGDFTPEELVRHEDGPLLLVHCPDCGLSLGSYRRR</sequence>
<dbReference type="EMBL" id="JBHSXQ010000001">
    <property type="protein sequence ID" value="MFC6904457.1"/>
    <property type="molecule type" value="Genomic_DNA"/>
</dbReference>
<dbReference type="AlphaFoldDB" id="A0ABD5UZ91"/>